<dbReference type="SUPFAM" id="SSF52172">
    <property type="entry name" value="CheY-like"/>
    <property type="match status" value="1"/>
</dbReference>
<evidence type="ECO:0000256" key="2">
    <source>
        <dbReference type="ARBA" id="ARBA00012528"/>
    </source>
</evidence>
<dbReference type="GO" id="GO:0043709">
    <property type="term" value="P:cell adhesion involved in single-species biofilm formation"/>
    <property type="evidence" value="ECO:0007669"/>
    <property type="project" value="TreeGrafter"/>
</dbReference>
<feature type="domain" description="Response regulatory" evidence="7">
    <location>
        <begin position="322"/>
        <end position="438"/>
    </location>
</feature>
<dbReference type="STRING" id="243233.MCA1203"/>
<dbReference type="GO" id="GO:0000160">
    <property type="term" value="P:phosphorelay signal transduction system"/>
    <property type="evidence" value="ECO:0007669"/>
    <property type="project" value="InterPro"/>
</dbReference>
<evidence type="ECO:0000256" key="6">
    <source>
        <dbReference type="SAM" id="MobiDB-lite"/>
    </source>
</evidence>
<evidence type="ECO:0000256" key="5">
    <source>
        <dbReference type="SAM" id="Coils"/>
    </source>
</evidence>
<dbReference type="InterPro" id="IPR050469">
    <property type="entry name" value="Diguanylate_Cyclase"/>
</dbReference>
<dbReference type="PANTHER" id="PTHR45138:SF9">
    <property type="entry name" value="DIGUANYLATE CYCLASE DGCM-RELATED"/>
    <property type="match status" value="1"/>
</dbReference>
<dbReference type="HOGENOM" id="CLU_019124_1_0_6"/>
<dbReference type="InterPro" id="IPR029787">
    <property type="entry name" value="Nucleotide_cyclase"/>
</dbReference>
<dbReference type="SUPFAM" id="SSF55073">
    <property type="entry name" value="Nucleotide cyclase"/>
    <property type="match status" value="1"/>
</dbReference>
<proteinExistence type="predicted"/>
<protein>
    <recommendedName>
        <fullName evidence="2">diguanylate cyclase</fullName>
        <ecNumber evidence="2">2.7.7.65</ecNumber>
    </recommendedName>
</protein>
<dbReference type="SMR" id="G1UBC8"/>
<evidence type="ECO:0000259" key="8">
    <source>
        <dbReference type="PROSITE" id="PS50887"/>
    </source>
</evidence>
<dbReference type="InterPro" id="IPR013976">
    <property type="entry name" value="HDOD"/>
</dbReference>
<dbReference type="eggNOG" id="COG1639">
    <property type="taxonomic scope" value="Bacteria"/>
</dbReference>
<dbReference type="CDD" id="cd17574">
    <property type="entry name" value="REC_OmpR"/>
    <property type="match status" value="1"/>
</dbReference>
<evidence type="ECO:0000256" key="4">
    <source>
        <dbReference type="PROSITE-ProRule" id="PRU00169"/>
    </source>
</evidence>
<dbReference type="EC" id="2.7.7.65" evidence="2"/>
<dbReference type="PANTHER" id="PTHR45138">
    <property type="entry name" value="REGULATORY COMPONENTS OF SENSORY TRANSDUCTION SYSTEM"/>
    <property type="match status" value="1"/>
</dbReference>
<feature type="region of interest" description="Disordered" evidence="6">
    <location>
        <begin position="299"/>
        <end position="318"/>
    </location>
</feature>
<reference evidence="10 11" key="1">
    <citation type="journal article" date="2004" name="PLoS Biol.">
        <title>Genomic insights into methanotrophy: the complete genome sequence of Methylococcus capsulatus (Bath).</title>
        <authorList>
            <person name="Ward N.L."/>
            <person name="Larsen O."/>
            <person name="Sakwa J."/>
            <person name="Bruseth L."/>
            <person name="Khouri H.M."/>
            <person name="Durkin A.S."/>
            <person name="Dimitrov G."/>
            <person name="Jiang L."/>
            <person name="Scanlan D."/>
            <person name="Kang K.H."/>
            <person name="Lewis M.R."/>
            <person name="Nelson K.E."/>
            <person name="Methe B.A."/>
            <person name="Wu M."/>
            <person name="Heidelberg J.F."/>
            <person name="Paulsen I.T."/>
            <person name="Fouts D.E."/>
            <person name="Ravel J."/>
            <person name="Tettelin H."/>
            <person name="Ren Q."/>
            <person name="Read T.D."/>
            <person name="DeBoy R.T."/>
            <person name="Seshadri R."/>
            <person name="Salzberg S.L."/>
            <person name="Jensen H.B."/>
            <person name="Birkeland N.K."/>
            <person name="Nelson W.C."/>
            <person name="Dodson R.J."/>
            <person name="Grindhaug S.H."/>
            <person name="Holt I.E."/>
            <person name="Eidhammer I."/>
            <person name="Jonasen I."/>
            <person name="Vanaken S."/>
            <person name="Utterback T.R."/>
            <person name="Feldblyum T.V."/>
            <person name="Fraser C.M."/>
            <person name="Lillehaug J.R."/>
            <person name="Eisen J.A."/>
        </authorList>
    </citation>
    <scope>NUCLEOTIDE SEQUENCE [LARGE SCALE GENOMIC DNA]</scope>
    <source>
        <strain evidence="11">ATCC 33009 / NCIMB 11132 / Bath</strain>
    </source>
</reference>
<feature type="domain" description="HDOD" evidence="9">
    <location>
        <begin position="33"/>
        <end position="226"/>
    </location>
</feature>
<feature type="compositionally biased region" description="Basic and acidic residues" evidence="6">
    <location>
        <begin position="9"/>
        <end position="22"/>
    </location>
</feature>
<dbReference type="Pfam" id="PF00072">
    <property type="entry name" value="Response_reg"/>
    <property type="match status" value="1"/>
</dbReference>
<gene>
    <name evidence="10" type="ordered locus">MCA1203</name>
</gene>
<dbReference type="GO" id="GO:0005886">
    <property type="term" value="C:plasma membrane"/>
    <property type="evidence" value="ECO:0007669"/>
    <property type="project" value="TreeGrafter"/>
</dbReference>
<dbReference type="NCBIfam" id="TIGR00254">
    <property type="entry name" value="GGDEF"/>
    <property type="match status" value="1"/>
</dbReference>
<dbReference type="InterPro" id="IPR011006">
    <property type="entry name" value="CheY-like_superfamily"/>
</dbReference>
<dbReference type="SUPFAM" id="SSF109604">
    <property type="entry name" value="HD-domain/PDEase-like"/>
    <property type="match status" value="1"/>
</dbReference>
<accession>G1UBC8</accession>
<dbReference type="Pfam" id="PF08668">
    <property type="entry name" value="HDOD"/>
    <property type="match status" value="1"/>
</dbReference>
<feature type="region of interest" description="Disordered" evidence="6">
    <location>
        <begin position="1"/>
        <end position="22"/>
    </location>
</feature>
<dbReference type="GO" id="GO:0052621">
    <property type="term" value="F:diguanylate cyclase activity"/>
    <property type="evidence" value="ECO:0007669"/>
    <property type="project" value="UniProtKB-EC"/>
</dbReference>
<keyword evidence="4" id="KW-0597">Phosphoprotein</keyword>
<dbReference type="GO" id="GO:1902201">
    <property type="term" value="P:negative regulation of bacterial-type flagellum-dependent cell motility"/>
    <property type="evidence" value="ECO:0007669"/>
    <property type="project" value="TreeGrafter"/>
</dbReference>
<dbReference type="eggNOG" id="COG3706">
    <property type="taxonomic scope" value="Bacteria"/>
</dbReference>
<dbReference type="AlphaFoldDB" id="G1UBC8"/>
<comment type="catalytic activity">
    <reaction evidence="3">
        <text>2 GTP = 3',3'-c-di-GMP + 2 diphosphate</text>
        <dbReference type="Rhea" id="RHEA:24898"/>
        <dbReference type="ChEBI" id="CHEBI:33019"/>
        <dbReference type="ChEBI" id="CHEBI:37565"/>
        <dbReference type="ChEBI" id="CHEBI:58805"/>
        <dbReference type="EC" id="2.7.7.65"/>
    </reaction>
</comment>
<feature type="domain" description="GGDEF" evidence="8">
    <location>
        <begin position="502"/>
        <end position="634"/>
    </location>
</feature>
<dbReference type="PROSITE" id="PS50110">
    <property type="entry name" value="RESPONSE_REGULATORY"/>
    <property type="match status" value="1"/>
</dbReference>
<dbReference type="InterPro" id="IPR001789">
    <property type="entry name" value="Sig_transdc_resp-reg_receiver"/>
</dbReference>
<feature type="modified residue" description="4-aspartylphosphate" evidence="4">
    <location>
        <position position="371"/>
    </location>
</feature>
<name>G1UBC8_METCA</name>
<dbReference type="PROSITE" id="PS51833">
    <property type="entry name" value="HDOD"/>
    <property type="match status" value="1"/>
</dbReference>
<dbReference type="EMBL" id="AE017282">
    <property type="protein sequence ID" value="AAU92712.1"/>
    <property type="molecule type" value="Genomic_DNA"/>
</dbReference>
<comment type="cofactor">
    <cofactor evidence="1">
        <name>Mg(2+)</name>
        <dbReference type="ChEBI" id="CHEBI:18420"/>
    </cofactor>
</comment>
<feature type="coiled-coil region" evidence="5">
    <location>
        <begin position="440"/>
        <end position="474"/>
    </location>
</feature>
<evidence type="ECO:0000313" key="10">
    <source>
        <dbReference type="EMBL" id="AAU92712.1"/>
    </source>
</evidence>
<dbReference type="SMART" id="SM00267">
    <property type="entry name" value="GGDEF"/>
    <property type="match status" value="1"/>
</dbReference>
<dbReference type="CDD" id="cd01949">
    <property type="entry name" value="GGDEF"/>
    <property type="match status" value="1"/>
</dbReference>
<keyword evidence="5" id="KW-0175">Coiled coil</keyword>
<dbReference type="InterPro" id="IPR000160">
    <property type="entry name" value="GGDEF_dom"/>
</dbReference>
<evidence type="ECO:0000313" key="11">
    <source>
        <dbReference type="Proteomes" id="UP000006821"/>
    </source>
</evidence>
<dbReference type="Gene3D" id="3.40.50.2300">
    <property type="match status" value="1"/>
</dbReference>
<dbReference type="Gene3D" id="1.10.3210.10">
    <property type="entry name" value="Hypothetical protein af1432"/>
    <property type="match status" value="1"/>
</dbReference>
<dbReference type="Proteomes" id="UP000006821">
    <property type="component" value="Chromosome"/>
</dbReference>
<dbReference type="Gene3D" id="3.30.70.270">
    <property type="match status" value="1"/>
</dbReference>
<dbReference type="DNASU" id="3102714"/>
<dbReference type="FunFam" id="3.30.70.270:FF:000001">
    <property type="entry name" value="Diguanylate cyclase domain protein"/>
    <property type="match status" value="1"/>
</dbReference>
<dbReference type="InterPro" id="IPR043128">
    <property type="entry name" value="Rev_trsase/Diguanyl_cyclase"/>
</dbReference>
<dbReference type="PROSITE" id="PS50887">
    <property type="entry name" value="GGDEF"/>
    <property type="match status" value="1"/>
</dbReference>
<evidence type="ECO:0000256" key="1">
    <source>
        <dbReference type="ARBA" id="ARBA00001946"/>
    </source>
</evidence>
<dbReference type="Pfam" id="PF00990">
    <property type="entry name" value="GGDEF"/>
    <property type="match status" value="1"/>
</dbReference>
<evidence type="ECO:0000259" key="7">
    <source>
        <dbReference type="PROSITE" id="PS50110"/>
    </source>
</evidence>
<dbReference type="KEGG" id="mca:MCA1203"/>
<evidence type="ECO:0000256" key="3">
    <source>
        <dbReference type="ARBA" id="ARBA00034247"/>
    </source>
</evidence>
<organism evidence="10 11">
    <name type="scientific">Methylococcus capsulatus (strain ATCC 33009 / NCIMB 11132 / Bath)</name>
    <dbReference type="NCBI Taxonomy" id="243233"/>
    <lineage>
        <taxon>Bacteria</taxon>
        <taxon>Pseudomonadati</taxon>
        <taxon>Pseudomonadota</taxon>
        <taxon>Gammaproteobacteria</taxon>
        <taxon>Methylococcales</taxon>
        <taxon>Methylococcaceae</taxon>
        <taxon>Methylococcus</taxon>
    </lineage>
</organism>
<evidence type="ECO:0000259" key="9">
    <source>
        <dbReference type="PROSITE" id="PS51833"/>
    </source>
</evidence>
<dbReference type="SMART" id="SM00448">
    <property type="entry name" value="REC"/>
    <property type="match status" value="1"/>
</dbReference>
<sequence>MKSPSAGAPDRHASSRSVPDRWNMHKPMLCDSLPTASRTAAAILNLAQREDVTAEALAQLIQTDPALTGRILRFANAPAQGTRRPVASVIDAIDLVGLPAVRQFALSLSLIDAHREGRCEAFDYAAYWQKSLARAVALQSITAQASTVAPKEAFTLGLLADVGRLALATAWPEEYSECLRKADGEALIALERERFATDHDELTRMLLTDWGFPQVFIDALQLSQQDEIRDEGRTGRFARQLALAQHIADHRLAEEPRRAALSPLLRAEARRCGLGDEDLARLLADPPADWLDWTRTIGLPGDAPTGGAEPSRPPPQTDEKLHVLLADDDPIMLARLSRQLEADGHHVASRRDGETALAYALEHQPEMVITDWHMKPMNGLELCRALRESALGGNVYIVMLTASESEDALVEAFGAGIDDYVIKPPSVRVLKARIRAGQRIITLHKKLARERKEIERYSSELAAANRRLELMAHTDQLTGLPNRRYAMDRLEREWAQARTFDRPLSIMMLDLDWFKSINDSLGHDAGDQALVHAARVMRETVRTSDVVCRMGGEEFLIIIPDTAGPAAIQTAERVRSAVEQQQPAKLKLSRPLTASIGVADSTSAPSLKDLLLKADNALYQVKQNGRNGVRYAGL</sequence>